<organism evidence="2 3">
    <name type="scientific">Orbilia oligospora</name>
    <name type="common">Nematode-trapping fungus</name>
    <name type="synonym">Arthrobotrys oligospora</name>
    <dbReference type="NCBI Taxonomy" id="2813651"/>
    <lineage>
        <taxon>Eukaryota</taxon>
        <taxon>Fungi</taxon>
        <taxon>Dikarya</taxon>
        <taxon>Ascomycota</taxon>
        <taxon>Pezizomycotina</taxon>
        <taxon>Orbiliomycetes</taxon>
        <taxon>Orbiliales</taxon>
        <taxon>Orbiliaceae</taxon>
        <taxon>Orbilia</taxon>
    </lineage>
</organism>
<evidence type="ECO:0000313" key="2">
    <source>
        <dbReference type="EMBL" id="KAF3134377.1"/>
    </source>
</evidence>
<feature type="region of interest" description="Disordered" evidence="1">
    <location>
        <begin position="130"/>
        <end position="155"/>
    </location>
</feature>
<accession>A0A7C8JZ44</accession>
<feature type="region of interest" description="Disordered" evidence="1">
    <location>
        <begin position="246"/>
        <end position="317"/>
    </location>
</feature>
<evidence type="ECO:0000256" key="1">
    <source>
        <dbReference type="SAM" id="MobiDB-lite"/>
    </source>
</evidence>
<sequence length="474" mass="52876">MMNFEEEVNQPMIDAWQISTCNNSENPDFDDYIGILNRIPDGGGNGLYESGVGALPDPLLDVDFSNLELEPFEAKDPSFQLLPPQVVNWDPLKYSLPSSSTNLVEWEDSLPKTSSPQDVDRMMTPSLTKGVLESDSDHNSGGVSPFKSGTEIPTSNQYQLSQDEATGIYISPEFQTGCGRNIAYNASGLVYTNRLGIEQMGFPDALPSQDQIPCTSTYGPVSAPNEPLSCHTQQNSITYDAKAFEDDAQKRKRSDSFQSILAGSDGEPPAKRSRGRPRTHPLPLDAEGNPIQPTRKKPPPKNTPPVKPKGQGSKEISNKYHRASPAQVLIHHSYGSPPRYLSGNAGRSLFSRLEEISRNYPQCQIQVVSIEEIKELDEILDLFRRYFGYKFHQNKAISFMGDWFVRTIEGLWFALSPSAERFRILKKRDGEVLRIFKVGKGLTGSYLNTEATIAMAVRQREKEMIEEAEAREMA</sequence>
<proteinExistence type="predicted"/>
<dbReference type="Proteomes" id="UP000480548">
    <property type="component" value="Unassembled WGS sequence"/>
</dbReference>
<comment type="caution">
    <text evidence="2">The sequence shown here is derived from an EMBL/GenBank/DDBJ whole genome shotgun (WGS) entry which is preliminary data.</text>
</comment>
<name>A0A7C8JZ44_ORBOL</name>
<gene>
    <name evidence="2" type="ORF">TWF703_006359</name>
</gene>
<dbReference type="AlphaFoldDB" id="A0A7C8JZ44"/>
<dbReference type="EMBL" id="WIQZ01000036">
    <property type="protein sequence ID" value="KAF3134377.1"/>
    <property type="molecule type" value="Genomic_DNA"/>
</dbReference>
<evidence type="ECO:0000313" key="3">
    <source>
        <dbReference type="Proteomes" id="UP000480548"/>
    </source>
</evidence>
<protein>
    <submittedName>
        <fullName evidence="2">Uncharacterized protein</fullName>
    </submittedName>
</protein>
<reference evidence="2 3" key="1">
    <citation type="submission" date="2019-06" db="EMBL/GenBank/DDBJ databases">
        <authorList>
            <person name="Palmer J.M."/>
        </authorList>
    </citation>
    <scope>NUCLEOTIDE SEQUENCE [LARGE SCALE GENOMIC DNA]</scope>
    <source>
        <strain evidence="2 3">TWF703</strain>
    </source>
</reference>